<sequence length="54" mass="5860">MTSEVESDRMMSAKRKVEDIDAALRPKSLDEFIGQEAARANGVGPKLALKKAAK</sequence>
<evidence type="ECO:0008006" key="3">
    <source>
        <dbReference type="Google" id="ProtNLM"/>
    </source>
</evidence>
<reference evidence="2" key="1">
    <citation type="journal article" date="2019" name="Int. J. Syst. Evol. Microbiol.">
        <title>The Global Catalogue of Microorganisms (GCM) 10K type strain sequencing project: providing services to taxonomists for standard genome sequencing and annotation.</title>
        <authorList>
            <consortium name="The Broad Institute Genomics Platform"/>
            <consortium name="The Broad Institute Genome Sequencing Center for Infectious Disease"/>
            <person name="Wu L."/>
            <person name="Ma J."/>
        </authorList>
    </citation>
    <scope>NUCLEOTIDE SEQUENCE [LARGE SCALE GENOMIC DNA]</scope>
    <source>
        <strain evidence="2">JCM 14162</strain>
    </source>
</reference>
<protein>
    <recommendedName>
        <fullName evidence="3">Holliday junction branch migration DNA helicase RuvB</fullName>
    </recommendedName>
</protein>
<gene>
    <name evidence="1" type="ORF">GCM10009096_15950</name>
</gene>
<proteinExistence type="predicted"/>
<dbReference type="Proteomes" id="UP001500713">
    <property type="component" value="Unassembled WGS sequence"/>
</dbReference>
<keyword evidence="2" id="KW-1185">Reference proteome</keyword>
<dbReference type="EMBL" id="BAAAEM010000002">
    <property type="protein sequence ID" value="GAA0475127.1"/>
    <property type="molecule type" value="Genomic_DNA"/>
</dbReference>
<organism evidence="1 2">
    <name type="scientific">Parasphingorhabdus litoris</name>
    <dbReference type="NCBI Taxonomy" id="394733"/>
    <lineage>
        <taxon>Bacteria</taxon>
        <taxon>Pseudomonadati</taxon>
        <taxon>Pseudomonadota</taxon>
        <taxon>Alphaproteobacteria</taxon>
        <taxon>Sphingomonadales</taxon>
        <taxon>Sphingomonadaceae</taxon>
        <taxon>Parasphingorhabdus</taxon>
    </lineage>
</organism>
<evidence type="ECO:0000313" key="2">
    <source>
        <dbReference type="Proteomes" id="UP001500713"/>
    </source>
</evidence>
<comment type="caution">
    <text evidence="1">The sequence shown here is derived from an EMBL/GenBank/DDBJ whole genome shotgun (WGS) entry which is preliminary data.</text>
</comment>
<name>A0ABP3KAQ6_9SPHN</name>
<accession>A0ABP3KAQ6</accession>
<evidence type="ECO:0000313" key="1">
    <source>
        <dbReference type="EMBL" id="GAA0475127.1"/>
    </source>
</evidence>